<sequence>MLQRVLHVRLTPLPDGDSDPTVFLESLAEEILREGGTDLLLKRSIIERVLMDRLTNQASCHAVEHPVDYLINCYRRILEESRKVQGMKNKTLSVELQEALSSVKELVVSYTGLLQIHPDMFPQPGGHQPIPSFRRLVAFITGGGSGGYGGDLTDIAFSGSSTSEGSGSSGLSLPPGFLDQLVQRFDGEGLEDIFRPVFAEILAPYHRISPLGPFHRPLQVMVMLVSYPPLAKVLANHPQWLPTSDKGRAVDSTILGRFLRITPIPDPSDLFLSPVPSVRECFSKPSQARPGDINATFQTIRTVMHQLYEGLLEILKILLKGSETRENVLQFLGTAVEKNKDRGKMQMNPNSVATHGTFMSLSWIMLKLCEPFLDPLSSKKDRIDYSYVTQNNRVNFSDLTAIFATSDEVASWVDKRNYARTAGFRQLQQQREQEELKRMGITDQAQASSAASSSSASPSAPQTARSSPTPPPGQFHFICECFFLTARVLNLGLLKVVNVMKELSEFAQTDDQDRRPMRIFLIGLQCRPSACTNGRELKLQGGGDCSTMAGGSSARGAIAGQGSRRQLERGEGSGKDIASSSTPSRVTSKDLTPATDPSLFVPQPEERQKKLQAEKEIWKRVEQGQEAVPKGQGEYWLRCRLCSTIWRGTSTRAVEHFLKMLKSCPFRTGEIVHKLVAQGVKVLRSDKKTLYLLQNYRQLHNIKEGGAAANDDGADAVVRRGYEEPQPPVAAGREAVEETAQRGKESAAGETLREECQSTTRAALVQQTTSTRWVDNAAQKKLDIAWAKAMFRAGITLNFLNLTPLSNCTRSSAAFDCMLGCHGLHFRHGRADRSEGETCHEFLGGGGAGSGAGGNGVDGWKEEDRTSAGQTLGEDNEGVRINAICTDNAEVNKKAAQILERRTDLAVSRIPWVPCAAHCCSLLLRDISKLDWIKGTVNRSHTIVKFIRNHHCTHSLMMSLDDSLSLLRPTEVRFGSVYMMMERFEGWWPELKKVVEVMEPLYVLLRRMDKDGTAPLNLVEYDRLTERMLGEVMLTEEQRRTVLEKAIAMKVMGMWSTATPAERNWSSMDLVHSKRRNRLNPSTLEKLVYIHWNMQLLHSGKNLKDAGYIDLWAQFFESLPEPEVDDGSILKDPVEEKDKTEDELVRERAFIKTPKGRIPKSLEDEEEEEECTDDSDLDDEVWKGKTPWSETSSEGEVDESSDDDFELGIPTSIPCTTYVGRREAAQRCRERPPTTPSQCTTNTTAHYNIQLDVEVPQTDTDMEMVLHRRPIDTNEEEVDRAKAWADADQERVQRRMREEEERRAAIPTRRELEKLKKKVGEQESEPVGNMGRLEEEKEEAMGQ</sequence>
<feature type="compositionally biased region" description="Low complexity" evidence="6">
    <location>
        <begin position="549"/>
        <end position="564"/>
    </location>
</feature>
<dbReference type="InterPro" id="IPR019474">
    <property type="entry name" value="Ub_conjug_fac_E4_core"/>
</dbReference>
<dbReference type="GO" id="GO:0005737">
    <property type="term" value="C:cytoplasm"/>
    <property type="evidence" value="ECO:0007669"/>
    <property type="project" value="TreeGrafter"/>
</dbReference>
<dbReference type="InterPro" id="IPR012337">
    <property type="entry name" value="RNaseH-like_sf"/>
</dbReference>
<dbReference type="Proteomes" id="UP000265515">
    <property type="component" value="Unassembled WGS sequence"/>
</dbReference>
<dbReference type="InterPro" id="IPR007021">
    <property type="entry name" value="DUF659"/>
</dbReference>
<dbReference type="Pfam" id="PF10408">
    <property type="entry name" value="Ufd2P_core"/>
    <property type="match status" value="1"/>
</dbReference>
<evidence type="ECO:0000313" key="9">
    <source>
        <dbReference type="EMBL" id="GBG72540.1"/>
    </source>
</evidence>
<feature type="compositionally biased region" description="Basic and acidic residues" evidence="6">
    <location>
        <begin position="1128"/>
        <end position="1143"/>
    </location>
</feature>
<gene>
    <name evidence="9" type="ORF">CBR_g12111</name>
</gene>
<keyword evidence="10" id="KW-1185">Reference proteome</keyword>
<evidence type="ECO:0000256" key="6">
    <source>
        <dbReference type="SAM" id="MobiDB-lite"/>
    </source>
</evidence>
<keyword evidence="3" id="KW-0808">Transferase</keyword>
<dbReference type="UniPathway" id="UPA00143"/>
<keyword evidence="4" id="KW-0833">Ubl conjugation pathway</keyword>
<feature type="region of interest" description="Disordered" evidence="6">
    <location>
        <begin position="429"/>
        <end position="470"/>
    </location>
</feature>
<feature type="domain" description="Ubiquitin conjugation factor E4 core" evidence="8">
    <location>
        <begin position="255"/>
        <end position="505"/>
    </location>
</feature>
<feature type="region of interest" description="Disordered" evidence="6">
    <location>
        <begin position="549"/>
        <end position="608"/>
    </location>
</feature>
<accession>A0A388KR43</accession>
<dbReference type="GO" id="GO:0036503">
    <property type="term" value="P:ERAD pathway"/>
    <property type="evidence" value="ECO:0007669"/>
    <property type="project" value="InterPro"/>
</dbReference>
<feature type="region of interest" description="Disordered" evidence="6">
    <location>
        <begin position="1156"/>
        <end position="1213"/>
    </location>
</feature>
<proteinExistence type="predicted"/>
<feature type="compositionally biased region" description="Polar residues" evidence="6">
    <location>
        <begin position="578"/>
        <end position="590"/>
    </location>
</feature>
<reference evidence="9 10" key="1">
    <citation type="journal article" date="2018" name="Cell">
        <title>The Chara Genome: Secondary Complexity and Implications for Plant Terrestrialization.</title>
        <authorList>
            <person name="Nishiyama T."/>
            <person name="Sakayama H."/>
            <person name="Vries J.D."/>
            <person name="Buschmann H."/>
            <person name="Saint-Marcoux D."/>
            <person name="Ullrich K.K."/>
            <person name="Haas F.B."/>
            <person name="Vanderstraeten L."/>
            <person name="Becker D."/>
            <person name="Lang D."/>
            <person name="Vosolsobe S."/>
            <person name="Rombauts S."/>
            <person name="Wilhelmsson P.K.I."/>
            <person name="Janitza P."/>
            <person name="Kern R."/>
            <person name="Heyl A."/>
            <person name="Rumpler F."/>
            <person name="Villalobos L.I.A.C."/>
            <person name="Clay J.M."/>
            <person name="Skokan R."/>
            <person name="Toyoda A."/>
            <person name="Suzuki Y."/>
            <person name="Kagoshima H."/>
            <person name="Schijlen E."/>
            <person name="Tajeshwar N."/>
            <person name="Catarino B."/>
            <person name="Hetherington A.J."/>
            <person name="Saltykova A."/>
            <person name="Bonnot C."/>
            <person name="Breuninger H."/>
            <person name="Symeonidi A."/>
            <person name="Radhakrishnan G.V."/>
            <person name="Van Nieuwerburgh F."/>
            <person name="Deforce D."/>
            <person name="Chang C."/>
            <person name="Karol K.G."/>
            <person name="Hedrich R."/>
            <person name="Ulvskov P."/>
            <person name="Glockner G."/>
            <person name="Delwiche C.F."/>
            <person name="Petrasek J."/>
            <person name="Van de Peer Y."/>
            <person name="Friml J."/>
            <person name="Beilby M."/>
            <person name="Dolan L."/>
            <person name="Kohara Y."/>
            <person name="Sugano S."/>
            <person name="Fujiyama A."/>
            <person name="Delaux P.-M."/>
            <person name="Quint M."/>
            <person name="TheiBen G."/>
            <person name="Hagemann M."/>
            <person name="Harholt J."/>
            <person name="Dunand C."/>
            <person name="Zachgo S."/>
            <person name="Langdale J."/>
            <person name="Maumus F."/>
            <person name="Straeten D.V.D."/>
            <person name="Gould S.B."/>
            <person name="Rensing S.A."/>
        </authorList>
    </citation>
    <scope>NUCLEOTIDE SEQUENCE [LARGE SCALE GENOMIC DNA]</scope>
    <source>
        <strain evidence="9 10">S276</strain>
    </source>
</reference>
<feature type="region of interest" description="Disordered" evidence="6">
    <location>
        <begin position="1294"/>
        <end position="1343"/>
    </location>
</feature>
<evidence type="ECO:0000256" key="3">
    <source>
        <dbReference type="ARBA" id="ARBA00022679"/>
    </source>
</evidence>
<evidence type="ECO:0000256" key="2">
    <source>
        <dbReference type="ARBA" id="ARBA00004906"/>
    </source>
</evidence>
<dbReference type="GO" id="GO:0034450">
    <property type="term" value="F:ubiquitin-ubiquitin ligase activity"/>
    <property type="evidence" value="ECO:0007669"/>
    <property type="project" value="InterPro"/>
</dbReference>
<dbReference type="GO" id="GO:0000151">
    <property type="term" value="C:ubiquitin ligase complex"/>
    <property type="evidence" value="ECO:0007669"/>
    <property type="project" value="InterPro"/>
</dbReference>
<evidence type="ECO:0000256" key="1">
    <source>
        <dbReference type="ARBA" id="ARBA00004123"/>
    </source>
</evidence>
<feature type="compositionally biased region" description="Basic and acidic residues" evidence="6">
    <location>
        <begin position="1294"/>
        <end position="1321"/>
    </location>
</feature>
<evidence type="ECO:0000256" key="4">
    <source>
        <dbReference type="ARBA" id="ARBA00022786"/>
    </source>
</evidence>
<feature type="compositionally biased region" description="Basic and acidic residues" evidence="6">
    <location>
        <begin position="734"/>
        <end position="753"/>
    </location>
</feature>
<organism evidence="9 10">
    <name type="scientific">Chara braunii</name>
    <name type="common">Braun's stonewort</name>
    <dbReference type="NCBI Taxonomy" id="69332"/>
    <lineage>
        <taxon>Eukaryota</taxon>
        <taxon>Viridiplantae</taxon>
        <taxon>Streptophyta</taxon>
        <taxon>Charophyceae</taxon>
        <taxon>Charales</taxon>
        <taxon>Characeae</taxon>
        <taxon>Chara</taxon>
    </lineage>
</organism>
<evidence type="ECO:0000256" key="5">
    <source>
        <dbReference type="ARBA" id="ARBA00023242"/>
    </source>
</evidence>
<feature type="region of interest" description="Disordered" evidence="6">
    <location>
        <begin position="724"/>
        <end position="753"/>
    </location>
</feature>
<dbReference type="GO" id="GO:0005634">
    <property type="term" value="C:nucleus"/>
    <property type="evidence" value="ECO:0007669"/>
    <property type="project" value="UniProtKB-SubCell"/>
</dbReference>
<comment type="pathway">
    <text evidence="2">Protein modification; protein ubiquitination.</text>
</comment>
<name>A0A388KR43_CHABU</name>
<dbReference type="Pfam" id="PF04937">
    <property type="entry name" value="DUF659"/>
    <property type="match status" value="1"/>
</dbReference>
<comment type="caution">
    <text evidence="9">The sequence shown here is derived from an EMBL/GenBank/DDBJ whole genome shotgun (WGS) entry which is preliminary data.</text>
</comment>
<feature type="compositionally biased region" description="Low complexity" evidence="6">
    <location>
        <begin position="444"/>
        <end position="467"/>
    </location>
</feature>
<evidence type="ECO:0000313" key="10">
    <source>
        <dbReference type="Proteomes" id="UP000265515"/>
    </source>
</evidence>
<dbReference type="EMBL" id="BFEA01000167">
    <property type="protein sequence ID" value="GBG72540.1"/>
    <property type="molecule type" value="Genomic_DNA"/>
</dbReference>
<feature type="compositionally biased region" description="Basic and acidic residues" evidence="6">
    <location>
        <begin position="431"/>
        <end position="440"/>
    </location>
</feature>
<evidence type="ECO:0000259" key="8">
    <source>
        <dbReference type="Pfam" id="PF10408"/>
    </source>
</evidence>
<dbReference type="SUPFAM" id="SSF53098">
    <property type="entry name" value="Ribonuclease H-like"/>
    <property type="match status" value="1"/>
</dbReference>
<feature type="region of interest" description="Disordered" evidence="6">
    <location>
        <begin position="1122"/>
        <end position="1143"/>
    </location>
</feature>
<feature type="compositionally biased region" description="Basic and acidic residues" evidence="6">
    <location>
        <begin position="565"/>
        <end position="574"/>
    </location>
</feature>
<dbReference type="OrthoDB" id="20295at2759"/>
<keyword evidence="5" id="KW-0539">Nucleus</keyword>
<feature type="compositionally biased region" description="Acidic residues" evidence="6">
    <location>
        <begin position="1163"/>
        <end position="1179"/>
    </location>
</feature>
<feature type="domain" description="DUF659" evidence="7">
    <location>
        <begin position="881"/>
        <end position="943"/>
    </location>
</feature>
<dbReference type="InterPro" id="IPR045132">
    <property type="entry name" value="UBE4"/>
</dbReference>
<evidence type="ECO:0008006" key="11">
    <source>
        <dbReference type="Google" id="ProtNLM"/>
    </source>
</evidence>
<comment type="subcellular location">
    <subcellularLocation>
        <location evidence="1">Nucleus</location>
    </subcellularLocation>
</comment>
<dbReference type="GO" id="GO:0000209">
    <property type="term" value="P:protein polyubiquitination"/>
    <property type="evidence" value="ECO:0007669"/>
    <property type="project" value="TreeGrafter"/>
</dbReference>
<dbReference type="PANTHER" id="PTHR13931">
    <property type="entry name" value="UBIQUITINATION FACTOR E4"/>
    <property type="match status" value="1"/>
</dbReference>
<dbReference type="STRING" id="69332.A0A388KR43"/>
<dbReference type="Gramene" id="GBG72540">
    <property type="protein sequence ID" value="GBG72540"/>
    <property type="gene ID" value="CBR_g12111"/>
</dbReference>
<protein>
    <recommendedName>
        <fullName evidence="11">DUF659 domain-containing protein</fullName>
    </recommendedName>
</protein>
<dbReference type="GO" id="GO:0006511">
    <property type="term" value="P:ubiquitin-dependent protein catabolic process"/>
    <property type="evidence" value="ECO:0007669"/>
    <property type="project" value="InterPro"/>
</dbReference>
<evidence type="ECO:0000259" key="7">
    <source>
        <dbReference type="Pfam" id="PF04937"/>
    </source>
</evidence>
<feature type="compositionally biased region" description="Acidic residues" evidence="6">
    <location>
        <begin position="1193"/>
        <end position="1206"/>
    </location>
</feature>
<dbReference type="PANTHER" id="PTHR13931:SF2">
    <property type="entry name" value="UBIQUITIN CONJUGATION FACTOR E4 B"/>
    <property type="match status" value="1"/>
</dbReference>